<evidence type="ECO:0000313" key="3">
    <source>
        <dbReference type="Proteomes" id="UP001281003"/>
    </source>
</evidence>
<reference evidence="2" key="1">
    <citation type="journal article" date="2023" name="Mol. Phylogenet. Evol.">
        <title>Genome-scale phylogeny and comparative genomics of the fungal order Sordariales.</title>
        <authorList>
            <person name="Hensen N."/>
            <person name="Bonometti L."/>
            <person name="Westerberg I."/>
            <person name="Brannstrom I.O."/>
            <person name="Guillou S."/>
            <person name="Cros-Aarteil S."/>
            <person name="Calhoun S."/>
            <person name="Haridas S."/>
            <person name="Kuo A."/>
            <person name="Mondo S."/>
            <person name="Pangilinan J."/>
            <person name="Riley R."/>
            <person name="LaButti K."/>
            <person name="Andreopoulos B."/>
            <person name="Lipzen A."/>
            <person name="Chen C."/>
            <person name="Yan M."/>
            <person name="Daum C."/>
            <person name="Ng V."/>
            <person name="Clum A."/>
            <person name="Steindorff A."/>
            <person name="Ohm R.A."/>
            <person name="Martin F."/>
            <person name="Silar P."/>
            <person name="Natvig D.O."/>
            <person name="Lalanne C."/>
            <person name="Gautier V."/>
            <person name="Ament-Velasquez S.L."/>
            <person name="Kruys A."/>
            <person name="Hutchinson M.I."/>
            <person name="Powell A.J."/>
            <person name="Barry K."/>
            <person name="Miller A.N."/>
            <person name="Grigoriev I.V."/>
            <person name="Debuchy R."/>
            <person name="Gladieux P."/>
            <person name="Hiltunen Thoren M."/>
            <person name="Johannesson H."/>
        </authorList>
    </citation>
    <scope>NUCLEOTIDE SEQUENCE</scope>
    <source>
        <strain evidence="2">FGSC 1904</strain>
    </source>
</reference>
<proteinExistence type="predicted"/>
<dbReference type="Proteomes" id="UP001281003">
    <property type="component" value="Unassembled WGS sequence"/>
</dbReference>
<feature type="region of interest" description="Disordered" evidence="1">
    <location>
        <begin position="54"/>
        <end position="111"/>
    </location>
</feature>
<evidence type="ECO:0000313" key="2">
    <source>
        <dbReference type="EMBL" id="KAK3388644.1"/>
    </source>
</evidence>
<reference evidence="2" key="2">
    <citation type="submission" date="2023-07" db="EMBL/GenBank/DDBJ databases">
        <authorList>
            <consortium name="Lawrence Berkeley National Laboratory"/>
            <person name="Haridas S."/>
            <person name="Hensen N."/>
            <person name="Bonometti L."/>
            <person name="Westerberg I."/>
            <person name="Brannstrom I.O."/>
            <person name="Guillou S."/>
            <person name="Cros-Aarteil S."/>
            <person name="Calhoun S."/>
            <person name="Kuo A."/>
            <person name="Mondo S."/>
            <person name="Pangilinan J."/>
            <person name="Riley R."/>
            <person name="LaButti K."/>
            <person name="Andreopoulos B."/>
            <person name="Lipzen A."/>
            <person name="Chen C."/>
            <person name="Yanf M."/>
            <person name="Daum C."/>
            <person name="Ng V."/>
            <person name="Clum A."/>
            <person name="Steindorff A."/>
            <person name="Ohm R."/>
            <person name="Martin F."/>
            <person name="Silar P."/>
            <person name="Natvig D."/>
            <person name="Lalanne C."/>
            <person name="Gautier V."/>
            <person name="Ament-velasquez S.L."/>
            <person name="Kruys A."/>
            <person name="Hutchinson M.I."/>
            <person name="Powell A.J."/>
            <person name="Barry K."/>
            <person name="Miller A.N."/>
            <person name="Grigoriev I.V."/>
            <person name="Debuchy R."/>
            <person name="Gladieux P."/>
            <person name="Thoren M.H."/>
            <person name="Johannesson H."/>
        </authorList>
    </citation>
    <scope>NUCLEOTIDE SEQUENCE</scope>
    <source>
        <strain evidence="2">FGSC 1904</strain>
    </source>
</reference>
<comment type="caution">
    <text evidence="2">The sequence shown here is derived from an EMBL/GenBank/DDBJ whole genome shotgun (WGS) entry which is preliminary data.</text>
</comment>
<dbReference type="AlphaFoldDB" id="A0AAE0U2Y9"/>
<sequence length="118" mass="13484">MAILQAKTKTASKKRQTILRVSSIFARPTKRLIKPQREASVRLKQFHRTEWAIQVHGKTGSKSPSKPDSTTSKVAVETAVPKSESTLKQKSMRHRDPQMIIKRKPTCTHPKPTYTQFF</sequence>
<evidence type="ECO:0000256" key="1">
    <source>
        <dbReference type="SAM" id="MobiDB-lite"/>
    </source>
</evidence>
<keyword evidence="3" id="KW-1185">Reference proteome</keyword>
<dbReference type="EMBL" id="JAUTDP010000015">
    <property type="protein sequence ID" value="KAK3388644.1"/>
    <property type="molecule type" value="Genomic_DNA"/>
</dbReference>
<feature type="compositionally biased region" description="Low complexity" evidence="1">
    <location>
        <begin position="57"/>
        <end position="73"/>
    </location>
</feature>
<name>A0AAE0U2Y9_SORBR</name>
<gene>
    <name evidence="2" type="ORF">B0T20DRAFT_397636</name>
</gene>
<organism evidence="2 3">
    <name type="scientific">Sordaria brevicollis</name>
    <dbReference type="NCBI Taxonomy" id="83679"/>
    <lineage>
        <taxon>Eukaryota</taxon>
        <taxon>Fungi</taxon>
        <taxon>Dikarya</taxon>
        <taxon>Ascomycota</taxon>
        <taxon>Pezizomycotina</taxon>
        <taxon>Sordariomycetes</taxon>
        <taxon>Sordariomycetidae</taxon>
        <taxon>Sordariales</taxon>
        <taxon>Sordariaceae</taxon>
        <taxon>Sordaria</taxon>
    </lineage>
</organism>
<protein>
    <submittedName>
        <fullName evidence="2">Uncharacterized protein</fullName>
    </submittedName>
</protein>
<accession>A0AAE0U2Y9</accession>